<sequence length="320" mass="34271">MLPSDPGPSEADGPEKAGPEHAHASPPDPAGEAPGPPGAPEEAAAPAADPAPAAPTTPAAAVAPAVGEGAEDLAHADTETVRLTALSVPARLIVGTALTALGGFTLWHLAMVFLFVAPSNDISEEYEETVRGYVYPEFEQNWRLFAPNPVQRNEAVHVRAEIRGGDGVRRVTDWIDLTAMDVEEIQHTPLPSHSAQNTLRRAWDFYSGSHDEDGDPIGLRGEVSAAYVHRIALLRLGERGYDLDAVERVQLRSVITRVPAPSWRPEDFDTSPQYDELNWWVVTTEDLPRGTLAQDGTDRGEDGEAADGSAAEDAAEEGEK</sequence>
<dbReference type="Proteomes" id="UP001183388">
    <property type="component" value="Unassembled WGS sequence"/>
</dbReference>
<reference evidence="3" key="1">
    <citation type="submission" date="2023-07" db="EMBL/GenBank/DDBJ databases">
        <title>30 novel species of actinomycetes from the DSMZ collection.</title>
        <authorList>
            <person name="Nouioui I."/>
        </authorList>
    </citation>
    <scope>NUCLEOTIDE SEQUENCE [LARGE SCALE GENOMIC DNA]</scope>
    <source>
        <strain evidence="3">DSM 44917</strain>
    </source>
</reference>
<feature type="region of interest" description="Disordered" evidence="1">
    <location>
        <begin position="1"/>
        <end position="65"/>
    </location>
</feature>
<feature type="compositionally biased region" description="Pro residues" evidence="1">
    <location>
        <begin position="26"/>
        <end position="39"/>
    </location>
</feature>
<evidence type="ECO:0000313" key="3">
    <source>
        <dbReference type="Proteomes" id="UP001183388"/>
    </source>
</evidence>
<proteinExistence type="predicted"/>
<dbReference type="Pfam" id="PF19136">
    <property type="entry name" value="DUF5819"/>
    <property type="match status" value="1"/>
</dbReference>
<feature type="region of interest" description="Disordered" evidence="1">
    <location>
        <begin position="288"/>
        <end position="320"/>
    </location>
</feature>
<dbReference type="InterPro" id="IPR043857">
    <property type="entry name" value="DUF5819"/>
</dbReference>
<feature type="compositionally biased region" description="Low complexity" evidence="1">
    <location>
        <begin position="40"/>
        <end position="65"/>
    </location>
</feature>
<dbReference type="RefSeq" id="WP_311630032.1">
    <property type="nucleotide sequence ID" value="NZ_JAVREN010000009.1"/>
</dbReference>
<organism evidence="2 3">
    <name type="scientific">Streptomyces boetiae</name>
    <dbReference type="NCBI Taxonomy" id="3075541"/>
    <lineage>
        <taxon>Bacteria</taxon>
        <taxon>Bacillati</taxon>
        <taxon>Actinomycetota</taxon>
        <taxon>Actinomycetes</taxon>
        <taxon>Kitasatosporales</taxon>
        <taxon>Streptomycetaceae</taxon>
        <taxon>Streptomyces</taxon>
    </lineage>
</organism>
<name>A0ABU2L721_9ACTN</name>
<evidence type="ECO:0000256" key="1">
    <source>
        <dbReference type="SAM" id="MobiDB-lite"/>
    </source>
</evidence>
<dbReference type="EMBL" id="JAVREN010000009">
    <property type="protein sequence ID" value="MDT0307093.1"/>
    <property type="molecule type" value="Genomic_DNA"/>
</dbReference>
<feature type="compositionally biased region" description="Basic and acidic residues" evidence="1">
    <location>
        <begin position="13"/>
        <end position="23"/>
    </location>
</feature>
<protein>
    <submittedName>
        <fullName evidence="2">DUF5819 family protein</fullName>
    </submittedName>
</protein>
<evidence type="ECO:0000313" key="2">
    <source>
        <dbReference type="EMBL" id="MDT0307093.1"/>
    </source>
</evidence>
<keyword evidence="3" id="KW-1185">Reference proteome</keyword>
<comment type="caution">
    <text evidence="2">The sequence shown here is derived from an EMBL/GenBank/DDBJ whole genome shotgun (WGS) entry which is preliminary data.</text>
</comment>
<gene>
    <name evidence="2" type="ORF">RM780_08975</name>
</gene>
<accession>A0ABU2L721</accession>